<dbReference type="InterPro" id="IPR000914">
    <property type="entry name" value="SBP_5_dom"/>
</dbReference>
<dbReference type="EMBL" id="WFLM01000001">
    <property type="protein sequence ID" value="KAB8040611.1"/>
    <property type="molecule type" value="Genomic_DNA"/>
</dbReference>
<comment type="caution">
    <text evidence="6">The sequence shown here is derived from an EMBL/GenBank/DDBJ whole genome shotgun (WGS) entry which is preliminary data.</text>
</comment>
<dbReference type="CDD" id="cd08504">
    <property type="entry name" value="PBP2_OppA"/>
    <property type="match status" value="1"/>
</dbReference>
<keyword evidence="7" id="KW-1185">Reference proteome</keyword>
<keyword evidence="3" id="KW-0813">Transport</keyword>
<keyword evidence="4" id="KW-0732">Signal</keyword>
<evidence type="ECO:0000313" key="6">
    <source>
        <dbReference type="EMBL" id="KAB8040611.1"/>
    </source>
</evidence>
<dbReference type="PANTHER" id="PTHR30290:SF10">
    <property type="entry name" value="PERIPLASMIC OLIGOPEPTIDE-BINDING PROTEIN-RELATED"/>
    <property type="match status" value="1"/>
</dbReference>
<evidence type="ECO:0000256" key="3">
    <source>
        <dbReference type="ARBA" id="ARBA00022448"/>
    </source>
</evidence>
<dbReference type="OrthoDB" id="5288454at2"/>
<accession>A0A6N6VWC2</accession>
<dbReference type="FunFam" id="3.90.76.10:FF:000001">
    <property type="entry name" value="Oligopeptide ABC transporter substrate-binding protein"/>
    <property type="match status" value="1"/>
</dbReference>
<dbReference type="Pfam" id="PF00496">
    <property type="entry name" value="SBP_bac_5"/>
    <property type="match status" value="1"/>
</dbReference>
<evidence type="ECO:0000256" key="1">
    <source>
        <dbReference type="ARBA" id="ARBA00004196"/>
    </source>
</evidence>
<name>A0A6N6VWC2_9BACT</name>
<dbReference type="PROSITE" id="PS01040">
    <property type="entry name" value="SBP_BACTERIAL_5"/>
    <property type="match status" value="1"/>
</dbReference>
<dbReference type="AlphaFoldDB" id="A0A6N6VWC2"/>
<dbReference type="SUPFAM" id="SSF53850">
    <property type="entry name" value="Periplasmic binding protein-like II"/>
    <property type="match status" value="1"/>
</dbReference>
<reference evidence="6 7" key="1">
    <citation type="submission" date="2019-10" db="EMBL/GenBank/DDBJ databases">
        <title>New species of Slilvanegrellaceae.</title>
        <authorList>
            <person name="Pitt A."/>
            <person name="Hahn M.W."/>
        </authorList>
    </citation>
    <scope>NUCLEOTIDE SEQUENCE [LARGE SCALE GENOMIC DNA]</scope>
    <source>
        <strain evidence="6 7">SP-Ram-0.45-NSY-1</strain>
    </source>
</reference>
<evidence type="ECO:0000256" key="2">
    <source>
        <dbReference type="ARBA" id="ARBA00005695"/>
    </source>
</evidence>
<dbReference type="PANTHER" id="PTHR30290">
    <property type="entry name" value="PERIPLASMIC BINDING COMPONENT OF ABC TRANSPORTER"/>
    <property type="match status" value="1"/>
</dbReference>
<dbReference type="GO" id="GO:0043190">
    <property type="term" value="C:ATP-binding cassette (ABC) transporter complex"/>
    <property type="evidence" value="ECO:0007669"/>
    <property type="project" value="InterPro"/>
</dbReference>
<dbReference type="Gene3D" id="3.10.105.10">
    <property type="entry name" value="Dipeptide-binding Protein, Domain 3"/>
    <property type="match status" value="1"/>
</dbReference>
<dbReference type="GO" id="GO:1904680">
    <property type="term" value="F:peptide transmembrane transporter activity"/>
    <property type="evidence" value="ECO:0007669"/>
    <property type="project" value="TreeGrafter"/>
</dbReference>
<dbReference type="GO" id="GO:0015833">
    <property type="term" value="P:peptide transport"/>
    <property type="evidence" value="ECO:0007669"/>
    <property type="project" value="TreeGrafter"/>
</dbReference>
<protein>
    <submittedName>
        <fullName evidence="6">Oligopeptide ABC transporter substrate-binding protein OppA</fullName>
    </submittedName>
</protein>
<dbReference type="PIRSF" id="PIRSF002741">
    <property type="entry name" value="MppA"/>
    <property type="match status" value="1"/>
</dbReference>
<dbReference type="InterPro" id="IPR039424">
    <property type="entry name" value="SBP_5"/>
</dbReference>
<evidence type="ECO:0000313" key="7">
    <source>
        <dbReference type="Proteomes" id="UP000437748"/>
    </source>
</evidence>
<dbReference type="Gene3D" id="3.40.190.10">
    <property type="entry name" value="Periplasmic binding protein-like II"/>
    <property type="match status" value="1"/>
</dbReference>
<sequence>MPNALHKVISISYILSVIMSFSGLQSAFGAEVPSGTKLAKKQILNRGNGAETPTIDPQKVEDVQGNNITQDLFEGLVRDNTDGIIVPAGATSWESSKDGLTYTFHLRKNAKWSNGDPITAHDYVYGFQRLVDPKVASTYSFLISDFKNADAINQGKEPLNTLGVVALNNETLQIKLNNPVPYILDILSMRNCSPAHKKMMEKYGDKFYQVGNIVSNGPYMLKYWKIGDKLTLEKNSNYWDAKKTVIQEVNFYPTQNLNTEQQMFLTNQLDITNDISMDQFEKLKSQLGSEVQSNPYLSSYWFSFNLEKPPFKDNLKLRQALSMVIDRNIITKDITRRGEFPSYDLVAKGAKNYKQFTYNWSKDEYKMRVEKAKKLYEEAGYSALKPLKVNILYNTNDNSKKLVLSIASMWKQALGVNATLENQEWKVFLKSRQNGEFQVAWDRWIADYNDVNSFSDLLRSGSQMNNAKYKNTNYDTLLKKASMEVDLKKRQKILEQASSVLMNDYPILPLYSAVTTHLVKKYVGGYSGKNPLDHTSTFDLYIKEH</sequence>
<evidence type="ECO:0000259" key="5">
    <source>
        <dbReference type="Pfam" id="PF00496"/>
    </source>
</evidence>
<organism evidence="6 7">
    <name type="scientific">Silvanigrella paludirubra</name>
    <dbReference type="NCBI Taxonomy" id="2499159"/>
    <lineage>
        <taxon>Bacteria</taxon>
        <taxon>Pseudomonadati</taxon>
        <taxon>Bdellovibrionota</taxon>
        <taxon>Oligoflexia</taxon>
        <taxon>Silvanigrellales</taxon>
        <taxon>Silvanigrellaceae</taxon>
        <taxon>Silvanigrella</taxon>
    </lineage>
</organism>
<dbReference type="InterPro" id="IPR023765">
    <property type="entry name" value="SBP_5_CS"/>
</dbReference>
<gene>
    <name evidence="6" type="ORF">GCL60_01435</name>
</gene>
<dbReference type="FunFam" id="3.10.105.10:FF:000001">
    <property type="entry name" value="Oligopeptide ABC transporter, oligopeptide-binding protein"/>
    <property type="match status" value="1"/>
</dbReference>
<dbReference type="InterPro" id="IPR030678">
    <property type="entry name" value="Peptide/Ni-bd"/>
</dbReference>
<dbReference type="GO" id="GO:0030288">
    <property type="term" value="C:outer membrane-bounded periplasmic space"/>
    <property type="evidence" value="ECO:0007669"/>
    <property type="project" value="TreeGrafter"/>
</dbReference>
<dbReference type="Gene3D" id="3.90.76.10">
    <property type="entry name" value="Dipeptide-binding Protein, Domain 1"/>
    <property type="match status" value="1"/>
</dbReference>
<feature type="domain" description="Solute-binding protein family 5" evidence="5">
    <location>
        <begin position="85"/>
        <end position="465"/>
    </location>
</feature>
<dbReference type="Proteomes" id="UP000437748">
    <property type="component" value="Unassembled WGS sequence"/>
</dbReference>
<dbReference type="RefSeq" id="WP_153418126.1">
    <property type="nucleotide sequence ID" value="NZ_WFLM01000001.1"/>
</dbReference>
<proteinExistence type="inferred from homology"/>
<comment type="similarity">
    <text evidence="2">Belongs to the bacterial solute-binding protein 5 family.</text>
</comment>
<evidence type="ECO:0000256" key="4">
    <source>
        <dbReference type="ARBA" id="ARBA00022729"/>
    </source>
</evidence>
<comment type="subcellular location">
    <subcellularLocation>
        <location evidence="1">Cell envelope</location>
    </subcellularLocation>
</comment>